<gene>
    <name evidence="1" type="ORF">B0O95_107123</name>
</gene>
<dbReference type="EMBL" id="PRDW01000007">
    <property type="protein sequence ID" value="PPB83607.1"/>
    <property type="molecule type" value="Genomic_DNA"/>
</dbReference>
<dbReference type="Proteomes" id="UP000243096">
    <property type="component" value="Unassembled WGS sequence"/>
</dbReference>
<proteinExistence type="predicted"/>
<keyword evidence="2" id="KW-1185">Reference proteome</keyword>
<dbReference type="AlphaFoldDB" id="A0A2P5KA71"/>
<evidence type="ECO:0000313" key="2">
    <source>
        <dbReference type="Proteomes" id="UP000243096"/>
    </source>
</evidence>
<dbReference type="RefSeq" id="WP_076784843.1">
    <property type="nucleotide sequence ID" value="NZ_CP062178.1"/>
</dbReference>
<protein>
    <submittedName>
        <fullName evidence="1">Uncharacterized protein</fullName>
    </submittedName>
</protein>
<dbReference type="OrthoDB" id="9926220at2"/>
<reference evidence="1 2" key="1">
    <citation type="submission" date="2018-01" db="EMBL/GenBank/DDBJ databases">
        <title>Genomic Encyclopedia of Type Strains, Phase III (KMG-III): the genomes of soil and plant-associated and newly described type strains.</title>
        <authorList>
            <person name="Whitman W."/>
        </authorList>
    </citation>
    <scope>NUCLEOTIDE SEQUENCE [LARGE SCALE GENOMIC DNA]</scope>
    <source>
        <strain evidence="1 2">HKI456</strain>
    </source>
</reference>
<organism evidence="1 2">
    <name type="scientific">Mycetohabitans endofungorum</name>
    <dbReference type="NCBI Taxonomy" id="417203"/>
    <lineage>
        <taxon>Bacteria</taxon>
        <taxon>Pseudomonadati</taxon>
        <taxon>Pseudomonadota</taxon>
        <taxon>Betaproteobacteria</taxon>
        <taxon>Burkholderiales</taxon>
        <taxon>Burkholderiaceae</taxon>
        <taxon>Mycetohabitans</taxon>
    </lineage>
</organism>
<evidence type="ECO:0000313" key="1">
    <source>
        <dbReference type="EMBL" id="PPB83607.1"/>
    </source>
</evidence>
<sequence length="66" mass="7737">MKHKLIEGFSAEQIEEARLRYAQMPKKPIVDMTQVMSTPEGRQRVQEGLDYVLREHALAFKILKDH</sequence>
<accession>A0A2P5KA71</accession>
<comment type="caution">
    <text evidence="1">The sequence shown here is derived from an EMBL/GenBank/DDBJ whole genome shotgun (WGS) entry which is preliminary data.</text>
</comment>
<name>A0A2P5KA71_9BURK</name>